<comment type="caution">
    <text evidence="4">The sequence shown here is derived from an EMBL/GenBank/DDBJ whole genome shotgun (WGS) entry which is preliminary data.</text>
</comment>
<name>A0A1F6LI30_9BACT</name>
<sequence>MIFKKYLFTGFAPNLRFKDMLYAMKYLFLPWFYKRLVNGKSIKVLENWLVNFFGVKNVITIDSARSALLVGLRASNIGVGDEVIVQGFTCIVVINAIKQSGAKPIYVDIDQTLNLDIPDLNKKITNKTKAIIVQHTFGNPANMGDILEICNQKNIKLIEDCAHAFGVEYEGKKLGTIGDMAILSFGSDKCISCVRGGALITNNDELAKKAKDIIDKLPNPDKIHIVQNLMHYIVFFKGKILYSIFLGKIILAISKKLHITGRVIYDAEKKGQAINFYPAKMANCLADLLLVQLNDLDTITKHRKTISQIYTDNINNNKIIKPLLIDGSIPLRYNILTKDPDRLIDMAKKQNIILGNWYRGVVAPLDIDMTNIDYVLGSCPIAEDFANRSVNLPTNININKSDAMRIVEVINQY</sequence>
<dbReference type="Proteomes" id="UP000177067">
    <property type="component" value="Unassembled WGS sequence"/>
</dbReference>
<dbReference type="PANTHER" id="PTHR30244:SF34">
    <property type="entry name" value="DTDP-4-AMINO-4,6-DIDEOXYGALACTOSE TRANSAMINASE"/>
    <property type="match status" value="1"/>
</dbReference>
<dbReference type="Pfam" id="PF01041">
    <property type="entry name" value="DegT_DnrJ_EryC1"/>
    <property type="match status" value="1"/>
</dbReference>
<dbReference type="InterPro" id="IPR015422">
    <property type="entry name" value="PyrdxlP-dep_Trfase_small"/>
</dbReference>
<evidence type="ECO:0000313" key="4">
    <source>
        <dbReference type="EMBL" id="OGH58963.1"/>
    </source>
</evidence>
<accession>A0A1F6LI30</accession>
<dbReference type="InterPro" id="IPR000653">
    <property type="entry name" value="DegT/StrS_aminotransferase"/>
</dbReference>
<organism evidence="4 5">
    <name type="scientific">Candidatus Magasanikbacteria bacterium RIFCSPHIGHO2_01_FULL_33_34</name>
    <dbReference type="NCBI Taxonomy" id="1798671"/>
    <lineage>
        <taxon>Bacteria</taxon>
        <taxon>Candidatus Magasanikiibacteriota</taxon>
    </lineage>
</organism>
<feature type="active site" description="Proton acceptor" evidence="1">
    <location>
        <position position="189"/>
    </location>
</feature>
<dbReference type="GO" id="GO:0008483">
    <property type="term" value="F:transaminase activity"/>
    <property type="evidence" value="ECO:0007669"/>
    <property type="project" value="TreeGrafter"/>
</dbReference>
<keyword evidence="2 3" id="KW-0663">Pyridoxal phosphate</keyword>
<gene>
    <name evidence="4" type="ORF">A2725_04430</name>
</gene>
<protein>
    <recommendedName>
        <fullName evidence="6">Aminotransferase</fullName>
    </recommendedName>
</protein>
<dbReference type="AlphaFoldDB" id="A0A1F6LI30"/>
<dbReference type="EMBL" id="MFPS01000008">
    <property type="protein sequence ID" value="OGH58963.1"/>
    <property type="molecule type" value="Genomic_DNA"/>
</dbReference>
<dbReference type="InterPro" id="IPR015424">
    <property type="entry name" value="PyrdxlP-dep_Trfase"/>
</dbReference>
<dbReference type="Gene3D" id="3.40.640.10">
    <property type="entry name" value="Type I PLP-dependent aspartate aminotransferase-like (Major domain)"/>
    <property type="match status" value="1"/>
</dbReference>
<dbReference type="InterPro" id="IPR015421">
    <property type="entry name" value="PyrdxlP-dep_Trfase_major"/>
</dbReference>
<evidence type="ECO:0008006" key="6">
    <source>
        <dbReference type="Google" id="ProtNLM"/>
    </source>
</evidence>
<dbReference type="SUPFAM" id="SSF53383">
    <property type="entry name" value="PLP-dependent transferases"/>
    <property type="match status" value="1"/>
</dbReference>
<evidence type="ECO:0000313" key="5">
    <source>
        <dbReference type="Proteomes" id="UP000177067"/>
    </source>
</evidence>
<feature type="modified residue" description="N6-(pyridoxal phosphate)lysine" evidence="2">
    <location>
        <position position="189"/>
    </location>
</feature>
<dbReference type="Gene3D" id="3.90.1150.10">
    <property type="entry name" value="Aspartate Aminotransferase, domain 1"/>
    <property type="match status" value="1"/>
</dbReference>
<dbReference type="PANTHER" id="PTHR30244">
    <property type="entry name" value="TRANSAMINASE"/>
    <property type="match status" value="1"/>
</dbReference>
<evidence type="ECO:0000256" key="1">
    <source>
        <dbReference type="PIRSR" id="PIRSR000390-1"/>
    </source>
</evidence>
<reference evidence="4 5" key="1">
    <citation type="journal article" date="2016" name="Nat. Commun.">
        <title>Thousands of microbial genomes shed light on interconnected biogeochemical processes in an aquifer system.</title>
        <authorList>
            <person name="Anantharaman K."/>
            <person name="Brown C.T."/>
            <person name="Hug L.A."/>
            <person name="Sharon I."/>
            <person name="Castelle C.J."/>
            <person name="Probst A.J."/>
            <person name="Thomas B.C."/>
            <person name="Singh A."/>
            <person name="Wilkins M.J."/>
            <person name="Karaoz U."/>
            <person name="Brodie E.L."/>
            <person name="Williams K.H."/>
            <person name="Hubbard S.S."/>
            <person name="Banfield J.F."/>
        </authorList>
    </citation>
    <scope>NUCLEOTIDE SEQUENCE [LARGE SCALE GENOMIC DNA]</scope>
</reference>
<evidence type="ECO:0000256" key="3">
    <source>
        <dbReference type="RuleBase" id="RU004508"/>
    </source>
</evidence>
<proteinExistence type="inferred from homology"/>
<evidence type="ECO:0000256" key="2">
    <source>
        <dbReference type="PIRSR" id="PIRSR000390-2"/>
    </source>
</evidence>
<dbReference type="GO" id="GO:0000271">
    <property type="term" value="P:polysaccharide biosynthetic process"/>
    <property type="evidence" value="ECO:0007669"/>
    <property type="project" value="TreeGrafter"/>
</dbReference>
<dbReference type="PIRSF" id="PIRSF000390">
    <property type="entry name" value="PLP_StrS"/>
    <property type="match status" value="1"/>
</dbReference>
<dbReference type="GO" id="GO:0030170">
    <property type="term" value="F:pyridoxal phosphate binding"/>
    <property type="evidence" value="ECO:0007669"/>
    <property type="project" value="TreeGrafter"/>
</dbReference>
<comment type="similarity">
    <text evidence="3">Belongs to the DegT/DnrJ/EryC1 family.</text>
</comment>